<keyword evidence="5" id="KW-0645">Protease</keyword>
<proteinExistence type="predicted"/>
<dbReference type="GO" id="GO:0009252">
    <property type="term" value="P:peptidoglycan biosynthetic process"/>
    <property type="evidence" value="ECO:0007669"/>
    <property type="project" value="UniProtKB-KW"/>
</dbReference>
<evidence type="ECO:0000256" key="13">
    <source>
        <dbReference type="SAM" id="Phobius"/>
    </source>
</evidence>
<dbReference type="PANTHER" id="PTHR30627">
    <property type="entry name" value="PEPTIDOGLYCAN D,D-TRANSPEPTIDASE"/>
    <property type="match status" value="1"/>
</dbReference>
<accession>A0A0S6VWY5</accession>
<evidence type="ECO:0000256" key="10">
    <source>
        <dbReference type="ARBA" id="ARBA00022989"/>
    </source>
</evidence>
<feature type="domain" description="Penicillin-binding protein dimerisation" evidence="15">
    <location>
        <begin position="60"/>
        <end position="239"/>
    </location>
</feature>
<dbReference type="GO" id="GO:0006508">
    <property type="term" value="P:proteolysis"/>
    <property type="evidence" value="ECO:0007669"/>
    <property type="project" value="UniProtKB-KW"/>
</dbReference>
<name>A0A0S6VWY5_9BACT</name>
<dbReference type="STRING" id="1499966.U14_01710"/>
<dbReference type="GO" id="GO:0008658">
    <property type="term" value="F:penicillin binding"/>
    <property type="evidence" value="ECO:0007669"/>
    <property type="project" value="InterPro"/>
</dbReference>
<evidence type="ECO:0000256" key="4">
    <source>
        <dbReference type="ARBA" id="ARBA00022519"/>
    </source>
</evidence>
<evidence type="ECO:0000256" key="1">
    <source>
        <dbReference type="ARBA" id="ARBA00004167"/>
    </source>
</evidence>
<dbReference type="Pfam" id="PF03717">
    <property type="entry name" value="PBP_dimer"/>
    <property type="match status" value="1"/>
</dbReference>
<dbReference type="Gene3D" id="3.30.1390.30">
    <property type="entry name" value="Penicillin-binding protein 2a, domain 3"/>
    <property type="match status" value="1"/>
</dbReference>
<dbReference type="GO" id="GO:0005886">
    <property type="term" value="C:plasma membrane"/>
    <property type="evidence" value="ECO:0007669"/>
    <property type="project" value="UniProtKB-SubCell"/>
</dbReference>
<dbReference type="FunFam" id="3.40.710.10:FF:000024">
    <property type="entry name" value="Penicillin-binding protein 2"/>
    <property type="match status" value="1"/>
</dbReference>
<evidence type="ECO:0000256" key="5">
    <source>
        <dbReference type="ARBA" id="ARBA00022670"/>
    </source>
</evidence>
<dbReference type="GO" id="GO:0071555">
    <property type="term" value="P:cell wall organization"/>
    <property type="evidence" value="ECO:0007669"/>
    <property type="project" value="UniProtKB-KW"/>
</dbReference>
<keyword evidence="9" id="KW-0573">Peptidoglycan synthesis</keyword>
<gene>
    <name evidence="16" type="ORF">U14_01710</name>
</gene>
<dbReference type="InterPro" id="IPR005311">
    <property type="entry name" value="PBP_dimer"/>
</dbReference>
<evidence type="ECO:0000313" key="17">
    <source>
        <dbReference type="Proteomes" id="UP000030700"/>
    </source>
</evidence>
<dbReference type="InterPro" id="IPR050515">
    <property type="entry name" value="Beta-lactam/transpept"/>
</dbReference>
<dbReference type="PANTHER" id="PTHR30627:SF2">
    <property type="entry name" value="PEPTIDOGLYCAN D,D-TRANSPEPTIDASE MRDA"/>
    <property type="match status" value="1"/>
</dbReference>
<evidence type="ECO:0000256" key="12">
    <source>
        <dbReference type="ARBA" id="ARBA00023316"/>
    </source>
</evidence>
<keyword evidence="7" id="KW-0378">Hydrolase</keyword>
<feature type="domain" description="Penicillin-binding protein transpeptidase" evidence="14">
    <location>
        <begin position="271"/>
        <end position="604"/>
    </location>
</feature>
<dbReference type="GO" id="GO:0009002">
    <property type="term" value="F:serine-type D-Ala-D-Ala carboxypeptidase activity"/>
    <property type="evidence" value="ECO:0007669"/>
    <property type="project" value="InterPro"/>
</dbReference>
<dbReference type="SUPFAM" id="SSF56519">
    <property type="entry name" value="Penicillin binding protein dimerisation domain"/>
    <property type="match status" value="1"/>
</dbReference>
<evidence type="ECO:0000313" key="16">
    <source>
        <dbReference type="EMBL" id="GAK50479.1"/>
    </source>
</evidence>
<dbReference type="Gene3D" id="3.90.1310.10">
    <property type="entry name" value="Penicillin-binding protein 2a (Domain 2)"/>
    <property type="match status" value="1"/>
</dbReference>
<evidence type="ECO:0000259" key="14">
    <source>
        <dbReference type="Pfam" id="PF00905"/>
    </source>
</evidence>
<dbReference type="SUPFAM" id="SSF56601">
    <property type="entry name" value="beta-lactamase/transpeptidase-like"/>
    <property type="match status" value="1"/>
</dbReference>
<dbReference type="GO" id="GO:0071972">
    <property type="term" value="F:peptidoglycan L,D-transpeptidase activity"/>
    <property type="evidence" value="ECO:0007669"/>
    <property type="project" value="TreeGrafter"/>
</dbReference>
<reference evidence="16" key="1">
    <citation type="journal article" date="2015" name="PeerJ">
        <title>First genomic representation of candidate bacterial phylum KSB3 points to enhanced environmental sensing as a trigger of wastewater bulking.</title>
        <authorList>
            <person name="Sekiguchi Y."/>
            <person name="Ohashi A."/>
            <person name="Parks D.H."/>
            <person name="Yamauchi T."/>
            <person name="Tyson G.W."/>
            <person name="Hugenholtz P."/>
        </authorList>
    </citation>
    <scope>NUCLEOTIDE SEQUENCE [LARGE SCALE GENOMIC DNA]</scope>
</reference>
<evidence type="ECO:0000256" key="3">
    <source>
        <dbReference type="ARBA" id="ARBA00022475"/>
    </source>
</evidence>
<dbReference type="GO" id="GO:0008360">
    <property type="term" value="P:regulation of cell shape"/>
    <property type="evidence" value="ECO:0007669"/>
    <property type="project" value="UniProtKB-KW"/>
</dbReference>
<dbReference type="NCBIfam" id="TIGR03423">
    <property type="entry name" value="pbp2_mrdA"/>
    <property type="match status" value="1"/>
</dbReference>
<evidence type="ECO:0000256" key="9">
    <source>
        <dbReference type="ARBA" id="ARBA00022984"/>
    </source>
</evidence>
<dbReference type="InterPro" id="IPR012338">
    <property type="entry name" value="Beta-lactam/transpept-like"/>
</dbReference>
<dbReference type="AlphaFoldDB" id="A0A0S6VWY5"/>
<organism evidence="16">
    <name type="scientific">Candidatus Moduliflexus flocculans</name>
    <dbReference type="NCBI Taxonomy" id="1499966"/>
    <lineage>
        <taxon>Bacteria</taxon>
        <taxon>Candidatus Moduliflexota</taxon>
        <taxon>Candidatus Moduliflexia</taxon>
        <taxon>Candidatus Moduliflexales</taxon>
        <taxon>Candidatus Moduliflexaceae</taxon>
    </lineage>
</organism>
<keyword evidence="17" id="KW-1185">Reference proteome</keyword>
<evidence type="ECO:0000256" key="6">
    <source>
        <dbReference type="ARBA" id="ARBA00022692"/>
    </source>
</evidence>
<dbReference type="InterPro" id="IPR017790">
    <property type="entry name" value="Penicillin-binding_protein_2"/>
</dbReference>
<evidence type="ECO:0000256" key="8">
    <source>
        <dbReference type="ARBA" id="ARBA00022960"/>
    </source>
</evidence>
<keyword evidence="10 13" id="KW-1133">Transmembrane helix</keyword>
<keyword evidence="12" id="KW-0961">Cell wall biogenesis/degradation</keyword>
<evidence type="ECO:0000256" key="2">
    <source>
        <dbReference type="ARBA" id="ARBA00004236"/>
    </source>
</evidence>
<keyword evidence="4" id="KW-0997">Cell inner membrane</keyword>
<keyword evidence="6 13" id="KW-0812">Transmembrane</keyword>
<feature type="transmembrane region" description="Helical" evidence="13">
    <location>
        <begin position="17"/>
        <end position="37"/>
    </location>
</feature>
<keyword evidence="8" id="KW-0133">Cell shape</keyword>
<evidence type="ECO:0000256" key="7">
    <source>
        <dbReference type="ARBA" id="ARBA00022801"/>
    </source>
</evidence>
<dbReference type="Pfam" id="PF00905">
    <property type="entry name" value="Transpeptidase"/>
    <property type="match status" value="1"/>
</dbReference>
<protein>
    <submittedName>
        <fullName evidence="16">MrdA protein</fullName>
    </submittedName>
</protein>
<comment type="subcellular location">
    <subcellularLocation>
        <location evidence="2">Cell membrane</location>
    </subcellularLocation>
    <subcellularLocation>
        <location evidence="1">Membrane</location>
        <topology evidence="1">Single-pass membrane protein</topology>
    </subcellularLocation>
</comment>
<keyword evidence="11 13" id="KW-0472">Membrane</keyword>
<sequence length="630" mass="69894">MHQQFHQRSSIIVKFRLGVYIGVVLLLFAVLVGRLWYLQIIQGEQFLKKSEENRIRLLRIRAPRGIISDADGFALVRNRPSFNVYLIREDVPLKKGGKTQDFETIAAHLDELLPISKDEILDKINKSTRPKFEPTLIFRDASLKTVAYLEEHKIELPGVMVDVEPLRYSIYDSGVCHVVGYLGEINEKELKDTLNNPDAVQGDLVGKSGIEQTFNLYLSGKPGGKQIEVNAHGRELETISQKNPMPGNNIMLTLNLHIQLIAEEALGDKIGAIVAVDPRNGHILAMVSHPGFNPNFFAGGISSDNWKSLVKNPDKPLQNKAIQSHYAPGSTFKPMIGSALLQNRIVSSTSASFCGGQFSAANTTKRCWKTGGHGYLNIKQAIEQSCNVFFYRNGLELGIDELARYAMSFGLGAKSGIELPNEVPGLIPTREWKQETIGDKWYPTETMDAAIGQGFVAVTPLQLAMMTSVIANGGTLYKPQIVKKIVRPNGEILKEYEPTVVRKVPIDEKHFKTIREGMWMVVNGTKGTARGSQLKTFQFAGKTGTAQVVKLQRGSQEGLPEKFRDHGWFICFAPAEKPEIAMAIIVEHGMGGAKAAAPVAKYIFERLFTPQELLVEQPVMEPTELDTLED</sequence>
<dbReference type="Proteomes" id="UP000030700">
    <property type="component" value="Unassembled WGS sequence"/>
</dbReference>
<evidence type="ECO:0000259" key="15">
    <source>
        <dbReference type="Pfam" id="PF03717"/>
    </source>
</evidence>
<dbReference type="EMBL" id="DF820456">
    <property type="protein sequence ID" value="GAK50479.1"/>
    <property type="molecule type" value="Genomic_DNA"/>
</dbReference>
<evidence type="ECO:0000256" key="11">
    <source>
        <dbReference type="ARBA" id="ARBA00023136"/>
    </source>
</evidence>
<dbReference type="InterPro" id="IPR036138">
    <property type="entry name" value="PBP_dimer_sf"/>
</dbReference>
<dbReference type="Gene3D" id="3.40.710.10">
    <property type="entry name" value="DD-peptidase/beta-lactamase superfamily"/>
    <property type="match status" value="1"/>
</dbReference>
<dbReference type="HOGENOM" id="CLU_009289_1_2_0"/>
<dbReference type="InterPro" id="IPR001460">
    <property type="entry name" value="PCN-bd_Tpept"/>
</dbReference>
<keyword evidence="3" id="KW-1003">Cell membrane</keyword>